<evidence type="ECO:0000313" key="2">
    <source>
        <dbReference type="EMBL" id="MEK8032731.1"/>
    </source>
</evidence>
<accession>A0ABU9BSG4</accession>
<feature type="domain" description="DUF4266" evidence="1">
    <location>
        <begin position="36"/>
        <end position="84"/>
    </location>
</feature>
<gene>
    <name evidence="2" type="ORF">AACH06_18070</name>
</gene>
<dbReference type="Proteomes" id="UP001371218">
    <property type="component" value="Unassembled WGS sequence"/>
</dbReference>
<keyword evidence="3" id="KW-1185">Reference proteome</keyword>
<protein>
    <submittedName>
        <fullName evidence="2">DUF4266 domain-containing protein</fullName>
    </submittedName>
</protein>
<reference evidence="2 3" key="1">
    <citation type="submission" date="2024-04" db="EMBL/GenBank/DDBJ databases">
        <title>Novel species of the genus Ideonella isolated from streams.</title>
        <authorList>
            <person name="Lu H."/>
        </authorList>
    </citation>
    <scope>NUCLEOTIDE SEQUENCE [LARGE SCALE GENOMIC DNA]</scope>
    <source>
        <strain evidence="2 3">DXS29W</strain>
    </source>
</reference>
<comment type="caution">
    <text evidence="2">The sequence shown here is derived from an EMBL/GenBank/DDBJ whole genome shotgun (WGS) entry which is preliminary data.</text>
</comment>
<dbReference type="PROSITE" id="PS51257">
    <property type="entry name" value="PROKAR_LIPOPROTEIN"/>
    <property type="match status" value="1"/>
</dbReference>
<evidence type="ECO:0000313" key="3">
    <source>
        <dbReference type="Proteomes" id="UP001371218"/>
    </source>
</evidence>
<dbReference type="RefSeq" id="WP_341427333.1">
    <property type="nucleotide sequence ID" value="NZ_JBBUTG010000012.1"/>
</dbReference>
<dbReference type="EMBL" id="JBBUTG010000012">
    <property type="protein sequence ID" value="MEK8032731.1"/>
    <property type="molecule type" value="Genomic_DNA"/>
</dbReference>
<organism evidence="2 3">
    <name type="scientific">Ideonella lacteola</name>
    <dbReference type="NCBI Taxonomy" id="2984193"/>
    <lineage>
        <taxon>Bacteria</taxon>
        <taxon>Pseudomonadati</taxon>
        <taxon>Pseudomonadota</taxon>
        <taxon>Betaproteobacteria</taxon>
        <taxon>Burkholderiales</taxon>
        <taxon>Sphaerotilaceae</taxon>
        <taxon>Ideonella</taxon>
    </lineage>
</organism>
<dbReference type="InterPro" id="IPR025362">
    <property type="entry name" value="DUF4266"/>
</dbReference>
<evidence type="ECO:0000259" key="1">
    <source>
        <dbReference type="Pfam" id="PF14086"/>
    </source>
</evidence>
<dbReference type="Pfam" id="PF14086">
    <property type="entry name" value="DUF4266"/>
    <property type="match status" value="1"/>
</dbReference>
<sequence length="84" mass="8506">MTNPNFKRPIARLAALAVVGGVAGAALGGCALQPPQAWEKRALAKPEMTFAGDPLADRFDQHTYASKENASGGYGVGGGGCGCN</sequence>
<proteinExistence type="predicted"/>
<name>A0ABU9BSG4_9BURK</name>